<dbReference type="EMBL" id="CP155618">
    <property type="protein sequence ID" value="XBL13991.1"/>
    <property type="molecule type" value="Genomic_DNA"/>
</dbReference>
<dbReference type="PROSITE" id="PS51191">
    <property type="entry name" value="FEMABX"/>
    <property type="match status" value="1"/>
</dbReference>
<proteinExistence type="inferred from homology"/>
<dbReference type="GO" id="GO:0009252">
    <property type="term" value="P:peptidoglycan biosynthetic process"/>
    <property type="evidence" value="ECO:0007669"/>
    <property type="project" value="UniProtKB-KW"/>
</dbReference>
<evidence type="ECO:0000256" key="4">
    <source>
        <dbReference type="ARBA" id="ARBA00022984"/>
    </source>
</evidence>
<keyword evidence="6" id="KW-0961">Cell wall biogenesis/degradation</keyword>
<dbReference type="KEGG" id="mlil:QLS71_016925"/>
<reference evidence="8" key="1">
    <citation type="submission" date="2024-04" db="EMBL/GenBank/DDBJ databases">
        <title>Mariniflexile litorale, isolated from the shallow sediments of the Sea of Japan.</title>
        <authorList>
            <person name="Romanenko L."/>
            <person name="Isaeva M."/>
        </authorList>
    </citation>
    <scope>NUCLEOTIDE SEQUENCE [LARGE SCALE GENOMIC DNA]</scope>
    <source>
        <strain evidence="8">KMM 9835</strain>
    </source>
</reference>
<evidence type="ECO:0000256" key="1">
    <source>
        <dbReference type="ARBA" id="ARBA00009943"/>
    </source>
</evidence>
<evidence type="ECO:0000256" key="6">
    <source>
        <dbReference type="ARBA" id="ARBA00023316"/>
    </source>
</evidence>
<dbReference type="Proteomes" id="UP001224325">
    <property type="component" value="Chromosome"/>
</dbReference>
<accession>A0AAU7EEW8</accession>
<dbReference type="InterPro" id="IPR050644">
    <property type="entry name" value="PG_Glycine_Bridge_Synth"/>
</dbReference>
<keyword evidence="9" id="KW-1185">Reference proteome</keyword>
<dbReference type="EC" id="2.3.1.-" evidence="8"/>
<gene>
    <name evidence="8" type="ORF">QLS71_016925</name>
</gene>
<evidence type="ECO:0000259" key="7">
    <source>
        <dbReference type="Pfam" id="PF13480"/>
    </source>
</evidence>
<sequence>MELKVHRIVNDEDLNLYLKYVESFDVINPFYKIWFSNVSEGSSDLLKYFTLVDATGKVLILMPIIFRKIPFSKNNQTYYDVISPYGYSGPLFNENMSRGYLIKFWELVDAWYKEHDVVSEFIRFSLNHNFHFYSGKLVPTLTNVNGAIKEADIQWQNFKQKVRNNYRKSAKENLKIQFLYQDLSRSDIKQFYDIYNQTMSRIGADQEYHYSMAYFENIIKLSGNNFMIAIVFKDGVAISTELILISGKTLYSFLGGTLSEYFNMRPNDFLKIEVLKWARAHHYEYYLLGGGRSDGDSLYQYKKSFFPDDKDLIFYTGRKIINKKMYKILEGLLNSNVVTEEGISVEAKKESRISFFPSYRKYAFNK</sequence>
<keyword evidence="3" id="KW-0133">Cell shape</keyword>
<dbReference type="InterPro" id="IPR038740">
    <property type="entry name" value="BioF2-like_GNAT_dom"/>
</dbReference>
<keyword evidence="2 8" id="KW-0808">Transferase</keyword>
<dbReference type="PANTHER" id="PTHR36174">
    <property type="entry name" value="LIPID II:GLYCINE GLYCYLTRANSFERASE"/>
    <property type="match status" value="1"/>
</dbReference>
<keyword evidence="5 8" id="KW-0012">Acyltransferase</keyword>
<dbReference type="Pfam" id="PF13480">
    <property type="entry name" value="Acetyltransf_6"/>
    <property type="match status" value="1"/>
</dbReference>
<dbReference type="Gene3D" id="3.40.630.30">
    <property type="match status" value="1"/>
</dbReference>
<dbReference type="SUPFAM" id="SSF55729">
    <property type="entry name" value="Acyl-CoA N-acyltransferases (Nat)"/>
    <property type="match status" value="1"/>
</dbReference>
<evidence type="ECO:0000256" key="3">
    <source>
        <dbReference type="ARBA" id="ARBA00022960"/>
    </source>
</evidence>
<evidence type="ECO:0000313" key="8">
    <source>
        <dbReference type="EMBL" id="XBL13991.1"/>
    </source>
</evidence>
<evidence type="ECO:0000256" key="2">
    <source>
        <dbReference type="ARBA" id="ARBA00022679"/>
    </source>
</evidence>
<name>A0AAU7EEW8_9FLAO</name>
<dbReference type="RefSeq" id="WP_308991967.1">
    <property type="nucleotide sequence ID" value="NZ_CP155618.1"/>
</dbReference>
<dbReference type="PANTHER" id="PTHR36174:SF1">
    <property type="entry name" value="LIPID II:GLYCINE GLYCYLTRANSFERASE"/>
    <property type="match status" value="1"/>
</dbReference>
<comment type="similarity">
    <text evidence="1">Belongs to the FemABX family.</text>
</comment>
<dbReference type="InterPro" id="IPR003447">
    <property type="entry name" value="FEMABX"/>
</dbReference>
<keyword evidence="4" id="KW-0573">Peptidoglycan synthesis</keyword>
<evidence type="ECO:0000313" key="9">
    <source>
        <dbReference type="Proteomes" id="UP001224325"/>
    </source>
</evidence>
<feature type="domain" description="BioF2-like acetyltransferase" evidence="7">
    <location>
        <begin position="160"/>
        <end position="302"/>
    </location>
</feature>
<evidence type="ECO:0000256" key="5">
    <source>
        <dbReference type="ARBA" id="ARBA00023315"/>
    </source>
</evidence>
<dbReference type="GO" id="GO:0016755">
    <property type="term" value="F:aminoacyltransferase activity"/>
    <property type="evidence" value="ECO:0007669"/>
    <property type="project" value="InterPro"/>
</dbReference>
<dbReference type="GO" id="GO:0008360">
    <property type="term" value="P:regulation of cell shape"/>
    <property type="evidence" value="ECO:0007669"/>
    <property type="project" value="UniProtKB-KW"/>
</dbReference>
<dbReference type="AlphaFoldDB" id="A0AAU7EEW8"/>
<protein>
    <submittedName>
        <fullName evidence="8">GNAT family N-acetyltransferase</fullName>
        <ecNumber evidence="8">2.3.1.-</ecNumber>
    </submittedName>
</protein>
<dbReference type="InterPro" id="IPR016181">
    <property type="entry name" value="Acyl_CoA_acyltransferase"/>
</dbReference>
<organism evidence="8 9">
    <name type="scientific">Mariniflexile litorale</name>
    <dbReference type="NCBI Taxonomy" id="3045158"/>
    <lineage>
        <taxon>Bacteria</taxon>
        <taxon>Pseudomonadati</taxon>
        <taxon>Bacteroidota</taxon>
        <taxon>Flavobacteriia</taxon>
        <taxon>Flavobacteriales</taxon>
        <taxon>Flavobacteriaceae</taxon>
        <taxon>Mariniflexile</taxon>
    </lineage>
</organism>
<dbReference type="GO" id="GO:0071555">
    <property type="term" value="P:cell wall organization"/>
    <property type="evidence" value="ECO:0007669"/>
    <property type="project" value="UniProtKB-KW"/>
</dbReference>